<protein>
    <submittedName>
        <fullName evidence="4">Thioredoxin reductase</fullName>
    </submittedName>
</protein>
<dbReference type="InterPro" id="IPR023753">
    <property type="entry name" value="FAD/NAD-binding_dom"/>
</dbReference>
<dbReference type="GO" id="GO:0016491">
    <property type="term" value="F:oxidoreductase activity"/>
    <property type="evidence" value="ECO:0007669"/>
    <property type="project" value="UniProtKB-KW"/>
</dbReference>
<evidence type="ECO:0000256" key="2">
    <source>
        <dbReference type="ARBA" id="ARBA00023002"/>
    </source>
</evidence>
<dbReference type="Gene3D" id="3.50.50.60">
    <property type="entry name" value="FAD/NAD(P)-binding domain"/>
    <property type="match status" value="2"/>
</dbReference>
<comment type="caution">
    <text evidence="4">The sequence shown here is derived from an EMBL/GenBank/DDBJ whole genome shotgun (WGS) entry which is preliminary data.</text>
</comment>
<dbReference type="AlphaFoldDB" id="A0A7J0BLR4"/>
<gene>
    <name evidence="4" type="ORF">DSM101010T_25460</name>
</gene>
<dbReference type="RefSeq" id="WP_174405797.1">
    <property type="nucleotide sequence ID" value="NZ_BLVO01000013.1"/>
</dbReference>
<keyword evidence="1" id="KW-0285">Flavoprotein</keyword>
<proteinExistence type="predicted"/>
<evidence type="ECO:0000313" key="4">
    <source>
        <dbReference type="EMBL" id="GFM34181.1"/>
    </source>
</evidence>
<evidence type="ECO:0000259" key="3">
    <source>
        <dbReference type="Pfam" id="PF07992"/>
    </source>
</evidence>
<dbReference type="Pfam" id="PF07992">
    <property type="entry name" value="Pyr_redox_2"/>
    <property type="match status" value="1"/>
</dbReference>
<dbReference type="PRINTS" id="PR00469">
    <property type="entry name" value="PNDRDTASEII"/>
</dbReference>
<name>A0A7J0BLR4_9BACT</name>
<dbReference type="InterPro" id="IPR050097">
    <property type="entry name" value="Ferredoxin-NADP_redctase_2"/>
</dbReference>
<dbReference type="PANTHER" id="PTHR48105">
    <property type="entry name" value="THIOREDOXIN REDUCTASE 1-RELATED-RELATED"/>
    <property type="match status" value="1"/>
</dbReference>
<accession>A0A7J0BLR4</accession>
<dbReference type="InterPro" id="IPR036188">
    <property type="entry name" value="FAD/NAD-bd_sf"/>
</dbReference>
<evidence type="ECO:0000313" key="5">
    <source>
        <dbReference type="Proteomes" id="UP000503840"/>
    </source>
</evidence>
<organism evidence="4 5">
    <name type="scientific">Desulfovibrio subterraneus</name>
    <dbReference type="NCBI Taxonomy" id="2718620"/>
    <lineage>
        <taxon>Bacteria</taxon>
        <taxon>Pseudomonadati</taxon>
        <taxon>Thermodesulfobacteriota</taxon>
        <taxon>Desulfovibrionia</taxon>
        <taxon>Desulfovibrionales</taxon>
        <taxon>Desulfovibrionaceae</taxon>
        <taxon>Desulfovibrio</taxon>
    </lineage>
</organism>
<evidence type="ECO:0000256" key="1">
    <source>
        <dbReference type="ARBA" id="ARBA00022630"/>
    </source>
</evidence>
<dbReference type="PRINTS" id="PR00368">
    <property type="entry name" value="FADPNR"/>
</dbReference>
<sequence>MTNIPLAIIGSGPAGLSAGIYTARAGIDTLIIGSDPKIAGDYDIDNYFGFGETISGRELMQRGRMQAERFGASIVDERVLGLHHADYGGFHIKTNKGSYHACGLVLATGVTRVRPGIDNLAFYDGKGVSYCVSCDGFFYRGRSVIVLGEGIYAANQALELLSYTPHVSVCTQGAPLSMTDEFKERLKAAGIPIIEGRVRTLQGENGLSSVLFDDGTSKDVDGLFIAMGEASSLDFAYTLGVERNGVFLVADNEQKTNIEGVFAAGDCTGGFLQISVAVGEGAKAAKSAIAHVKKLCK</sequence>
<dbReference type="EMBL" id="BLVO01000013">
    <property type="protein sequence ID" value="GFM34181.1"/>
    <property type="molecule type" value="Genomic_DNA"/>
</dbReference>
<keyword evidence="2" id="KW-0560">Oxidoreductase</keyword>
<dbReference type="Proteomes" id="UP000503840">
    <property type="component" value="Unassembled WGS sequence"/>
</dbReference>
<reference evidence="4 5" key="1">
    <citation type="submission" date="2020-05" db="EMBL/GenBank/DDBJ databases">
        <title>Draft genome sequence of Desulfovibrio sp. strain HN2T.</title>
        <authorList>
            <person name="Ueno A."/>
            <person name="Tamazawa S."/>
            <person name="Tamamura S."/>
            <person name="Murakami T."/>
            <person name="Kiyama T."/>
            <person name="Inomata H."/>
            <person name="Amano Y."/>
            <person name="Miyakawa K."/>
            <person name="Tamaki H."/>
            <person name="Naganuma T."/>
            <person name="Kaneko K."/>
        </authorList>
    </citation>
    <scope>NUCLEOTIDE SEQUENCE [LARGE SCALE GENOMIC DNA]</scope>
    <source>
        <strain evidence="4 5">HN2</strain>
    </source>
</reference>
<keyword evidence="5" id="KW-1185">Reference proteome</keyword>
<feature type="domain" description="FAD/NAD(P)-binding" evidence="3">
    <location>
        <begin position="6"/>
        <end position="281"/>
    </location>
</feature>
<dbReference type="SUPFAM" id="SSF51905">
    <property type="entry name" value="FAD/NAD(P)-binding domain"/>
    <property type="match status" value="1"/>
</dbReference>